<gene>
    <name evidence="1" type="ORF">SAMN04488518_101328</name>
</gene>
<reference evidence="1 2" key="1">
    <citation type="submission" date="2016-10" db="EMBL/GenBank/DDBJ databases">
        <authorList>
            <person name="Varghese N."/>
            <person name="Submissions S."/>
        </authorList>
    </citation>
    <scope>NUCLEOTIDE SEQUENCE [LARGE SCALE GENOMIC DNA]</scope>
    <source>
        <strain evidence="1 2">DSM 16392</strain>
    </source>
</reference>
<evidence type="ECO:0000313" key="2">
    <source>
        <dbReference type="Proteomes" id="UP000199598"/>
    </source>
</evidence>
<comment type="caution">
    <text evidence="1">The sequence shown here is derived from an EMBL/GenBank/DDBJ whole genome shotgun (WGS) entry which is preliminary data.</text>
</comment>
<organism evidence="1 2">
    <name type="scientific">Pseudovibrio ascidiaceicola</name>
    <dbReference type="NCBI Taxonomy" id="285279"/>
    <lineage>
        <taxon>Bacteria</taxon>
        <taxon>Pseudomonadati</taxon>
        <taxon>Pseudomonadota</taxon>
        <taxon>Alphaproteobacteria</taxon>
        <taxon>Hyphomicrobiales</taxon>
        <taxon>Stappiaceae</taxon>
        <taxon>Pseudovibrio</taxon>
    </lineage>
</organism>
<keyword evidence="2" id="KW-1185">Reference proteome</keyword>
<proteinExistence type="predicted"/>
<sequence>MKFDQAPYPAIRSLSVNSPINFTEIGRNSLMQYTVENKEFINKPKQKSVSHETITSLFAPWSTRSRNKT</sequence>
<dbReference type="EMBL" id="FOSK01000001">
    <property type="protein sequence ID" value="SFJ93202.1"/>
    <property type="molecule type" value="Genomic_DNA"/>
</dbReference>
<protein>
    <submittedName>
        <fullName evidence="1">Uncharacterized protein</fullName>
    </submittedName>
</protein>
<accession>A0A1I3VDE0</accession>
<name>A0A1I3VDE0_9HYPH</name>
<evidence type="ECO:0000313" key="1">
    <source>
        <dbReference type="EMBL" id="SFJ93202.1"/>
    </source>
</evidence>
<dbReference type="Proteomes" id="UP000199598">
    <property type="component" value="Unassembled WGS sequence"/>
</dbReference>